<proteinExistence type="predicted"/>
<keyword evidence="1" id="KW-0808">Transferase</keyword>
<dbReference type="SUPFAM" id="SSF52540">
    <property type="entry name" value="P-loop containing nucleoside triphosphate hydrolases"/>
    <property type="match status" value="1"/>
</dbReference>
<name>A0ABW7JKW2_9NOCA</name>
<evidence type="ECO:0000313" key="2">
    <source>
        <dbReference type="Proteomes" id="UP001609175"/>
    </source>
</evidence>
<dbReference type="EMBL" id="JBIMSO010000038">
    <property type="protein sequence ID" value="MFH5208312.1"/>
    <property type="molecule type" value="Genomic_DNA"/>
</dbReference>
<keyword evidence="1" id="KW-0418">Kinase</keyword>
<reference evidence="1 2" key="1">
    <citation type="submission" date="2024-10" db="EMBL/GenBank/DDBJ databases">
        <authorList>
            <person name="Riesco R."/>
        </authorList>
    </citation>
    <scope>NUCLEOTIDE SEQUENCE [LARGE SCALE GENOMIC DNA]</scope>
    <source>
        <strain evidence="1 2">NCIMB 15449</strain>
    </source>
</reference>
<accession>A0ABW7JKW2</accession>
<dbReference type="RefSeq" id="WP_395113787.1">
    <property type="nucleotide sequence ID" value="NZ_JBIMSO010000038.1"/>
</dbReference>
<comment type="caution">
    <text evidence="1">The sequence shown here is derived from an EMBL/GenBank/DDBJ whole genome shotgun (WGS) entry which is preliminary data.</text>
</comment>
<dbReference type="GO" id="GO:0016301">
    <property type="term" value="F:kinase activity"/>
    <property type="evidence" value="ECO:0007669"/>
    <property type="project" value="UniProtKB-KW"/>
</dbReference>
<protein>
    <submittedName>
        <fullName evidence="1">Nucleoside/nucleotide kinase family protein</fullName>
    </submittedName>
</protein>
<dbReference type="Gene3D" id="3.40.50.300">
    <property type="entry name" value="P-loop containing nucleotide triphosphate hydrolases"/>
    <property type="match status" value="2"/>
</dbReference>
<dbReference type="InterPro" id="IPR027417">
    <property type="entry name" value="P-loop_NTPase"/>
</dbReference>
<gene>
    <name evidence="1" type="ORF">ACHIPZ_08855</name>
</gene>
<dbReference type="NCBIfam" id="NF006743">
    <property type="entry name" value="PRK09270.1-2"/>
    <property type="match status" value="1"/>
</dbReference>
<dbReference type="PANTHER" id="PTHR10285">
    <property type="entry name" value="URIDINE KINASE"/>
    <property type="match status" value="1"/>
</dbReference>
<organism evidence="1 2">
    <name type="scientific">Antrihabitans spumae</name>
    <dbReference type="NCBI Taxonomy" id="3373370"/>
    <lineage>
        <taxon>Bacteria</taxon>
        <taxon>Bacillati</taxon>
        <taxon>Actinomycetota</taxon>
        <taxon>Actinomycetes</taxon>
        <taxon>Mycobacteriales</taxon>
        <taxon>Nocardiaceae</taxon>
        <taxon>Antrihabitans</taxon>
    </lineage>
</organism>
<evidence type="ECO:0000313" key="1">
    <source>
        <dbReference type="EMBL" id="MFH5208312.1"/>
    </source>
</evidence>
<dbReference type="Proteomes" id="UP001609175">
    <property type="component" value="Unassembled WGS sequence"/>
</dbReference>
<sequence length="214" mass="23302">MSPEVVHASVAELIARAKTLVMPNQRTILGITGAPGAGKSTLCEALKAALGSDTAVVGMDGFHLANSELRRLGRASRKGAPDTFDAAGYAALLERLRRNEDEIVYAPRFERSLEESINAAIPIPPTAALILTEGNYLLTDSGDWPRARAAMDQVWFIELSPDTRRSRLIERHEAHGRTASEAAGWVRDVDEQNAELIEQTRYRADVVVTLADSP</sequence>